<evidence type="ECO:0000256" key="5">
    <source>
        <dbReference type="RuleBase" id="RU003345"/>
    </source>
</evidence>
<name>A0ABW4NL04_9SPHN</name>
<dbReference type="PANTHER" id="PTHR42986">
    <property type="entry name" value="BENZALDEHYDE DEHYDROGENASE YFMT"/>
    <property type="match status" value="1"/>
</dbReference>
<feature type="active site" evidence="4">
    <location>
        <position position="254"/>
    </location>
</feature>
<dbReference type="Proteomes" id="UP001597283">
    <property type="component" value="Unassembled WGS sequence"/>
</dbReference>
<dbReference type="RefSeq" id="WP_203311534.1">
    <property type="nucleotide sequence ID" value="NZ_JBHUFC010000038.1"/>
</dbReference>
<comment type="similarity">
    <text evidence="1 5">Belongs to the aldehyde dehydrogenase family.</text>
</comment>
<dbReference type="Gene3D" id="3.40.605.10">
    <property type="entry name" value="Aldehyde Dehydrogenase, Chain A, domain 1"/>
    <property type="match status" value="1"/>
</dbReference>
<dbReference type="EMBL" id="JBHUFC010000038">
    <property type="protein sequence ID" value="MFD1789970.1"/>
    <property type="molecule type" value="Genomic_DNA"/>
</dbReference>
<accession>A0ABW4NL04</accession>
<comment type="caution">
    <text evidence="7">The sequence shown here is derived from an EMBL/GenBank/DDBJ whole genome shotgun (WGS) entry which is preliminary data.</text>
</comment>
<dbReference type="InterPro" id="IPR015590">
    <property type="entry name" value="Aldehyde_DH_dom"/>
</dbReference>
<keyword evidence="2 5" id="KW-0560">Oxidoreductase</keyword>
<keyword evidence="8" id="KW-1185">Reference proteome</keyword>
<evidence type="ECO:0000256" key="4">
    <source>
        <dbReference type="PROSITE-ProRule" id="PRU10007"/>
    </source>
</evidence>
<evidence type="ECO:0000256" key="2">
    <source>
        <dbReference type="ARBA" id="ARBA00023002"/>
    </source>
</evidence>
<dbReference type="Gene3D" id="3.40.309.10">
    <property type="entry name" value="Aldehyde Dehydrogenase, Chain A, domain 2"/>
    <property type="match status" value="1"/>
</dbReference>
<dbReference type="InterPro" id="IPR016161">
    <property type="entry name" value="Ald_DH/histidinol_DH"/>
</dbReference>
<keyword evidence="3" id="KW-0520">NAD</keyword>
<proteinExistence type="inferred from homology"/>
<evidence type="ECO:0000259" key="6">
    <source>
        <dbReference type="Pfam" id="PF00171"/>
    </source>
</evidence>
<dbReference type="InterPro" id="IPR029510">
    <property type="entry name" value="Ald_DH_CS_GLU"/>
</dbReference>
<evidence type="ECO:0000256" key="1">
    <source>
        <dbReference type="ARBA" id="ARBA00009986"/>
    </source>
</evidence>
<sequence length="489" mass="51134">MAINHQQLLIAGAWTPASDGATYESLDPYSGEPATRAAAATVADVDRAADAAHKAFAGWAALPPSRRRAYLLAAADALEARKDEISAAVTAEMGGPAAWGEYNARIMEEKLRYAAGAAYEGLTGEVIPSENTNRTSVAIRKPAGVVVSIVPWNAPVLLMAASVPAALILGNTVVIKASEQTPRTHGLVAQCFEDAGFPAGVVNFITNAPKDGPAIVDALIAHPAVRRIHFTGSTRVGKIIAEKAAKYLKRVVLELGGKAPFIVLKDADLDRAVNAAVFGSFANSGQGCMSTERIIVERPIAEEFTRRLAAAAKKLKVGDPRASDTILGPVINDASVGHLTGLVDDAVAKGAGLLAGGTVQGRCFAATVLAGVTADMRVFREESFGPFASIVTVDSAEEALRVANDNDYGLTGAIFSRDVTLALDMAKRLDTGMAHINAVTLDDEAQAPFGGVKDSGYGRSGAMVGLEELTEIQWITIEGTQAPRYPFGE</sequence>
<dbReference type="PANTHER" id="PTHR42986:SF1">
    <property type="entry name" value="BENZALDEHYDE DEHYDROGENASE YFMT"/>
    <property type="match status" value="1"/>
</dbReference>
<feature type="domain" description="Aldehyde dehydrogenase" evidence="6">
    <location>
        <begin position="14"/>
        <end position="475"/>
    </location>
</feature>
<dbReference type="PROSITE" id="PS00687">
    <property type="entry name" value="ALDEHYDE_DEHYDR_GLU"/>
    <property type="match status" value="1"/>
</dbReference>
<evidence type="ECO:0000256" key="3">
    <source>
        <dbReference type="ARBA" id="ARBA00023027"/>
    </source>
</evidence>
<dbReference type="InterPro" id="IPR016162">
    <property type="entry name" value="Ald_DH_N"/>
</dbReference>
<evidence type="ECO:0000313" key="8">
    <source>
        <dbReference type="Proteomes" id="UP001597283"/>
    </source>
</evidence>
<dbReference type="Pfam" id="PF00171">
    <property type="entry name" value="Aldedh"/>
    <property type="match status" value="1"/>
</dbReference>
<dbReference type="SUPFAM" id="SSF53720">
    <property type="entry name" value="ALDH-like"/>
    <property type="match status" value="1"/>
</dbReference>
<evidence type="ECO:0000313" key="7">
    <source>
        <dbReference type="EMBL" id="MFD1789970.1"/>
    </source>
</evidence>
<dbReference type="InterPro" id="IPR016163">
    <property type="entry name" value="Ald_DH_C"/>
</dbReference>
<organism evidence="7 8">
    <name type="scientific">Sphingomonas floccifaciens</name>
    <dbReference type="NCBI Taxonomy" id="1844115"/>
    <lineage>
        <taxon>Bacteria</taxon>
        <taxon>Pseudomonadati</taxon>
        <taxon>Pseudomonadota</taxon>
        <taxon>Alphaproteobacteria</taxon>
        <taxon>Sphingomonadales</taxon>
        <taxon>Sphingomonadaceae</taxon>
        <taxon>Sphingomonas</taxon>
    </lineage>
</organism>
<protein>
    <submittedName>
        <fullName evidence="7">Aldehyde dehydrogenase family protein</fullName>
    </submittedName>
</protein>
<reference evidence="8" key="1">
    <citation type="journal article" date="2019" name="Int. J. Syst. Evol. Microbiol.">
        <title>The Global Catalogue of Microorganisms (GCM) 10K type strain sequencing project: providing services to taxonomists for standard genome sequencing and annotation.</title>
        <authorList>
            <consortium name="The Broad Institute Genomics Platform"/>
            <consortium name="The Broad Institute Genome Sequencing Center for Infectious Disease"/>
            <person name="Wu L."/>
            <person name="Ma J."/>
        </authorList>
    </citation>
    <scope>NUCLEOTIDE SEQUENCE [LARGE SCALE GENOMIC DNA]</scope>
    <source>
        <strain evidence="8">Q85</strain>
    </source>
</reference>
<gene>
    <name evidence="7" type="ORF">ACFSC3_20645</name>
</gene>